<dbReference type="Proteomes" id="UP000287527">
    <property type="component" value="Unassembled WGS sequence"/>
</dbReference>
<proteinExistence type="predicted"/>
<reference evidence="1 2" key="1">
    <citation type="submission" date="2019-01" db="EMBL/GenBank/DDBJ databases">
        <title>Flavobacterium sp. nov.,isolated from freshwater.</title>
        <authorList>
            <person name="Zhang R."/>
            <person name="Du Z.-J."/>
        </authorList>
    </citation>
    <scope>NUCLEOTIDE SEQUENCE [LARGE SCALE GENOMIC DNA]</scope>
    <source>
        <strain evidence="1 2">1E403</strain>
    </source>
</reference>
<evidence type="ECO:0000313" key="1">
    <source>
        <dbReference type="EMBL" id="RWW92397.1"/>
    </source>
</evidence>
<accession>A0A444GN52</accession>
<evidence type="ECO:0000313" key="2">
    <source>
        <dbReference type="Proteomes" id="UP000287527"/>
    </source>
</evidence>
<gene>
    <name evidence="1" type="ORF">EPI11_15765</name>
</gene>
<organism evidence="1 2">
    <name type="scientific">Flavobacterium cerinum</name>
    <dbReference type="NCBI Taxonomy" id="2502784"/>
    <lineage>
        <taxon>Bacteria</taxon>
        <taxon>Pseudomonadati</taxon>
        <taxon>Bacteroidota</taxon>
        <taxon>Flavobacteriia</taxon>
        <taxon>Flavobacteriales</taxon>
        <taxon>Flavobacteriaceae</taxon>
        <taxon>Flavobacterium</taxon>
    </lineage>
</organism>
<keyword evidence="2" id="KW-1185">Reference proteome</keyword>
<name>A0A444GN52_9FLAO</name>
<dbReference type="EMBL" id="SBII01000012">
    <property type="protein sequence ID" value="RWW92397.1"/>
    <property type="molecule type" value="Genomic_DNA"/>
</dbReference>
<dbReference type="AlphaFoldDB" id="A0A444GN52"/>
<comment type="caution">
    <text evidence="1">The sequence shown here is derived from an EMBL/GenBank/DDBJ whole genome shotgun (WGS) entry which is preliminary data.</text>
</comment>
<sequence length="25" mass="2979">MLPLKIYNINVNEDYLMFISYGIIT</sequence>
<dbReference type="InterPro" id="IPR030934">
    <property type="entry name" value="Intein_C"/>
</dbReference>
<protein>
    <submittedName>
        <fullName evidence="1">Uncharacterized protein</fullName>
    </submittedName>
</protein>
<dbReference type="NCBIfam" id="TIGR01443">
    <property type="entry name" value="intein_Cterm"/>
    <property type="match status" value="1"/>
</dbReference>